<protein>
    <submittedName>
        <fullName evidence="2">Uncharacterized protein</fullName>
    </submittedName>
</protein>
<evidence type="ECO:0000313" key="3">
    <source>
        <dbReference type="Proteomes" id="UP000446719"/>
    </source>
</evidence>
<evidence type="ECO:0000256" key="1">
    <source>
        <dbReference type="SAM" id="MobiDB-lite"/>
    </source>
</evidence>
<feature type="region of interest" description="Disordered" evidence="1">
    <location>
        <begin position="25"/>
        <end position="69"/>
    </location>
</feature>
<sequence length="156" mass="17838">MINIAGCVKKESKKITIGSSVDKIVKEKTEKKETQNTKRKETKKQQEENSQESKEQGGQQTPGSDVDYDLTNMNKDMVYAAFYQLMVEPDKYIGKTLCIDGLYYTGQNEKTGTYYHYSIIKDALACCSQGLEFVWGDVSHVYPDEYPKDETEMQVK</sequence>
<dbReference type="EMBL" id="WWSB01000007">
    <property type="protein sequence ID" value="MZK17937.1"/>
    <property type="molecule type" value="Genomic_DNA"/>
</dbReference>
<accession>A0A845KM04</accession>
<dbReference type="Proteomes" id="UP000446719">
    <property type="component" value="Unassembled WGS sequence"/>
</dbReference>
<organism evidence="2 3">
    <name type="scientific">Dorea longicatena</name>
    <dbReference type="NCBI Taxonomy" id="88431"/>
    <lineage>
        <taxon>Bacteria</taxon>
        <taxon>Bacillati</taxon>
        <taxon>Bacillota</taxon>
        <taxon>Clostridia</taxon>
        <taxon>Lachnospirales</taxon>
        <taxon>Lachnospiraceae</taxon>
        <taxon>Dorea</taxon>
    </lineage>
</organism>
<comment type="caution">
    <text evidence="2">The sequence shown here is derived from an EMBL/GenBank/DDBJ whole genome shotgun (WGS) entry which is preliminary data.</text>
</comment>
<gene>
    <name evidence="2" type="ORF">GT565_07415</name>
</gene>
<proteinExistence type="predicted"/>
<feature type="compositionally biased region" description="Basic and acidic residues" evidence="1">
    <location>
        <begin position="25"/>
        <end position="55"/>
    </location>
</feature>
<name>A0A845KM04_9FIRM</name>
<dbReference type="AlphaFoldDB" id="A0A845KM04"/>
<evidence type="ECO:0000313" key="2">
    <source>
        <dbReference type="EMBL" id="MZK17937.1"/>
    </source>
</evidence>
<reference evidence="2 3" key="1">
    <citation type="journal article" date="2019" name="Nat. Med.">
        <title>A library of human gut bacterial isolates paired with longitudinal multiomics data enables mechanistic microbiome research.</title>
        <authorList>
            <person name="Poyet M."/>
            <person name="Groussin M."/>
            <person name="Gibbons S.M."/>
            <person name="Avila-Pacheco J."/>
            <person name="Jiang X."/>
            <person name="Kearney S.M."/>
            <person name="Perrotta A.R."/>
            <person name="Berdy B."/>
            <person name="Zhao S."/>
            <person name="Lieberman T.D."/>
            <person name="Swanson P.K."/>
            <person name="Smith M."/>
            <person name="Roesemann S."/>
            <person name="Alexander J.E."/>
            <person name="Rich S.A."/>
            <person name="Livny J."/>
            <person name="Vlamakis H."/>
            <person name="Clish C."/>
            <person name="Bullock K."/>
            <person name="Deik A."/>
            <person name="Scott J."/>
            <person name="Pierce K.A."/>
            <person name="Xavier R.J."/>
            <person name="Alm E.J."/>
        </authorList>
    </citation>
    <scope>NUCLEOTIDE SEQUENCE [LARGE SCALE GENOMIC DNA]</scope>
    <source>
        <strain evidence="2 3">BIOML-A7</strain>
    </source>
</reference>